<dbReference type="PANTHER" id="PTHR39210">
    <property type="entry name" value="HEPARIN-SULFATE LYASE"/>
    <property type="match status" value="1"/>
</dbReference>
<dbReference type="STRING" id="564198.BST17_12655"/>
<dbReference type="InterPro" id="IPR008929">
    <property type="entry name" value="Chondroitin_lyas"/>
</dbReference>
<comment type="subcellular location">
    <subcellularLocation>
        <location evidence="1">Periplasm</location>
    </subcellularLocation>
</comment>
<evidence type="ECO:0000313" key="7">
    <source>
        <dbReference type="EMBL" id="ORA04557.1"/>
    </source>
</evidence>
<evidence type="ECO:0000256" key="4">
    <source>
        <dbReference type="ARBA" id="ARBA00023239"/>
    </source>
</evidence>
<name>A0A1W9YX44_MYCBA</name>
<gene>
    <name evidence="7" type="ORF">BST17_12655</name>
</gene>
<dbReference type="Proteomes" id="UP000192366">
    <property type="component" value="Unassembled WGS sequence"/>
</dbReference>
<evidence type="ECO:0000256" key="1">
    <source>
        <dbReference type="ARBA" id="ARBA00004418"/>
    </source>
</evidence>
<dbReference type="GO" id="GO:0042597">
    <property type="term" value="C:periplasmic space"/>
    <property type="evidence" value="ECO:0007669"/>
    <property type="project" value="UniProtKB-SubCell"/>
</dbReference>
<feature type="domain" description="Heparinase II/III-like C-terminal" evidence="5">
    <location>
        <begin position="399"/>
        <end position="577"/>
    </location>
</feature>
<dbReference type="SUPFAM" id="SSF48230">
    <property type="entry name" value="Chondroitin AC/alginate lyase"/>
    <property type="match status" value="1"/>
</dbReference>
<evidence type="ECO:0000256" key="3">
    <source>
        <dbReference type="ARBA" id="ARBA00022764"/>
    </source>
</evidence>
<keyword evidence="3" id="KW-0574">Periplasm</keyword>
<evidence type="ECO:0000259" key="5">
    <source>
        <dbReference type="Pfam" id="PF07940"/>
    </source>
</evidence>
<dbReference type="PANTHER" id="PTHR39210:SF1">
    <property type="entry name" value="HEPARIN-SULFATE LYASE"/>
    <property type="match status" value="1"/>
</dbReference>
<keyword evidence="8" id="KW-1185">Reference proteome</keyword>
<dbReference type="Pfam" id="PF07940">
    <property type="entry name" value="Hepar_II_III_C"/>
    <property type="match status" value="1"/>
</dbReference>
<dbReference type="InterPro" id="IPR031680">
    <property type="entry name" value="Hepar_II_III_N"/>
</dbReference>
<dbReference type="AlphaFoldDB" id="A0A1W9YX44"/>
<organism evidence="7 8">
    <name type="scientific">Mycolicibacterium bacteremicum</name>
    <name type="common">Mycobacterium bacteremicum</name>
    <dbReference type="NCBI Taxonomy" id="564198"/>
    <lineage>
        <taxon>Bacteria</taxon>
        <taxon>Bacillati</taxon>
        <taxon>Actinomycetota</taxon>
        <taxon>Actinomycetes</taxon>
        <taxon>Mycobacteriales</taxon>
        <taxon>Mycobacteriaceae</taxon>
        <taxon>Mycolicibacterium</taxon>
    </lineage>
</organism>
<comment type="caution">
    <text evidence="7">The sequence shown here is derived from an EMBL/GenBank/DDBJ whole genome shotgun (WGS) entry which is preliminary data.</text>
</comment>
<dbReference type="InterPro" id="IPR012480">
    <property type="entry name" value="Hepar_II_III_C"/>
</dbReference>
<accession>A0A1W9YX44</accession>
<dbReference type="EMBL" id="MVHJ01000009">
    <property type="protein sequence ID" value="ORA04557.1"/>
    <property type="molecule type" value="Genomic_DNA"/>
</dbReference>
<feature type="domain" description="Heparin-sulfate lyase N-terminal" evidence="6">
    <location>
        <begin position="79"/>
        <end position="331"/>
    </location>
</feature>
<sequence>MGEMVIRRDVWLEPIDSRMLRRPVADWDALRQRFRDGDGRPVLLDQERARWIAAEQPAHVREVLAEADRCIAGERAFFGYPSVNIGRYIDWSYDPITDFRWPESTGGRIDHREAISDPKWIWELNRLQHLPVLAQAWLFTGESHYAETAFDHLESWLDQNPVATATMWRSPFEVGMRAISVAIALQGLRNSPAMTTQRYRRVVRMLDASARHCWHNRSRFSSANNHLVGELTGLLTVHLLFPELAAPASLQRRAVRALEAAAEQLILPDGAGAEQSISYQIFTAELFSTLAALWRLRGDRVPAPIGTALARSARYLVSVVGSGDPDPRFGDDDDGFALRLGAEPKRTVRAHLGIVAATTGDESAARYGEMTTSAAWFAAALGTSVRGIGKGVGRGGNESSMYAPNGGLVVLRQRRNRLTMDVGPLGYLSTAAHGHADALSVTLSDGDGEIIVDPGTGSYCMNPDWRAVHRGTRAHPTVCVDGANQSVIGGPFYWRRHAATTARSVDLENGVVDAEHDGYRRLDDPVTHRRWLIAPPGESTVVVVDLLDGKRTHDIAVSWPLHPALDWLPTQDGHMVSRDSIPVLQLCYAATTPVETGQVRGDTDSGLGWWSDRLEGREPAWLLTAHTGAGLPVALVSFLHTVDAGVIALPEITRSGEELSVSWSQDGIRRGLTIDTRRSGAVTTVPCPSIVSSTRGW</sequence>
<keyword evidence="2" id="KW-0732">Signal</keyword>
<proteinExistence type="predicted"/>
<evidence type="ECO:0000256" key="2">
    <source>
        <dbReference type="ARBA" id="ARBA00022729"/>
    </source>
</evidence>
<keyword evidence="4" id="KW-0456">Lyase</keyword>
<dbReference type="Pfam" id="PF16889">
    <property type="entry name" value="Hepar_II_III_N"/>
    <property type="match status" value="1"/>
</dbReference>
<dbReference type="Gene3D" id="1.50.10.100">
    <property type="entry name" value="Chondroitin AC/alginate lyase"/>
    <property type="match status" value="1"/>
</dbReference>
<dbReference type="GO" id="GO:0016829">
    <property type="term" value="F:lyase activity"/>
    <property type="evidence" value="ECO:0007669"/>
    <property type="project" value="UniProtKB-KW"/>
</dbReference>
<evidence type="ECO:0000313" key="8">
    <source>
        <dbReference type="Proteomes" id="UP000192366"/>
    </source>
</evidence>
<evidence type="ECO:0000259" key="6">
    <source>
        <dbReference type="Pfam" id="PF16889"/>
    </source>
</evidence>
<dbReference type="Gene3D" id="2.70.98.70">
    <property type="match status" value="1"/>
</dbReference>
<reference evidence="7 8" key="1">
    <citation type="submission" date="2017-02" db="EMBL/GenBank/DDBJ databases">
        <title>The new phylogeny of genus Mycobacterium.</title>
        <authorList>
            <person name="Tortoli E."/>
            <person name="Trovato A."/>
            <person name="Cirillo D.M."/>
        </authorList>
    </citation>
    <scope>NUCLEOTIDE SEQUENCE [LARGE SCALE GENOMIC DNA]</scope>
    <source>
        <strain evidence="7 8">DSM 45578</strain>
    </source>
</reference>
<protein>
    <submittedName>
        <fullName evidence="7">Uncharacterized protein</fullName>
    </submittedName>
</protein>
<dbReference type="OrthoDB" id="9763014at2"/>